<protein>
    <submittedName>
        <fullName evidence="3">Zinc finger, C2H</fullName>
    </submittedName>
</protein>
<dbReference type="STRING" id="63057.A0A2P5FCJ5"/>
<keyword evidence="4" id="KW-1185">Reference proteome</keyword>
<accession>A0A2P5FCJ5</accession>
<evidence type="ECO:0000313" key="3">
    <source>
        <dbReference type="EMBL" id="PON95514.1"/>
    </source>
</evidence>
<evidence type="ECO:0000256" key="1">
    <source>
        <dbReference type="SAM" id="MobiDB-lite"/>
    </source>
</evidence>
<dbReference type="FunCoup" id="A0A2P5FCJ5">
    <property type="interactions" value="422"/>
</dbReference>
<feature type="region of interest" description="Disordered" evidence="1">
    <location>
        <begin position="62"/>
        <end position="106"/>
    </location>
</feature>
<feature type="region of interest" description="Disordered" evidence="1">
    <location>
        <begin position="731"/>
        <end position="762"/>
    </location>
</feature>
<gene>
    <name evidence="3" type="ORF">TorRG33x02_086600</name>
</gene>
<organism evidence="3 4">
    <name type="scientific">Trema orientale</name>
    <name type="common">Charcoal tree</name>
    <name type="synonym">Celtis orientalis</name>
    <dbReference type="NCBI Taxonomy" id="63057"/>
    <lineage>
        <taxon>Eukaryota</taxon>
        <taxon>Viridiplantae</taxon>
        <taxon>Streptophyta</taxon>
        <taxon>Embryophyta</taxon>
        <taxon>Tracheophyta</taxon>
        <taxon>Spermatophyta</taxon>
        <taxon>Magnoliopsida</taxon>
        <taxon>eudicotyledons</taxon>
        <taxon>Gunneridae</taxon>
        <taxon>Pentapetalae</taxon>
        <taxon>rosids</taxon>
        <taxon>fabids</taxon>
        <taxon>Rosales</taxon>
        <taxon>Cannabaceae</taxon>
        <taxon>Trema</taxon>
    </lineage>
</organism>
<dbReference type="Proteomes" id="UP000237000">
    <property type="component" value="Unassembled WGS sequence"/>
</dbReference>
<feature type="compositionally biased region" description="Polar residues" evidence="1">
    <location>
        <begin position="602"/>
        <end position="613"/>
    </location>
</feature>
<comment type="caution">
    <text evidence="3">The sequence shown here is derived from an EMBL/GenBank/DDBJ whole genome shotgun (WGS) entry which is preliminary data.</text>
</comment>
<dbReference type="PANTHER" id="PTHR35746">
    <property type="entry name" value="PENTATRICOPEPTIDE REPEAT (PPR) SUPERFAMILY PROTEIN"/>
    <property type="match status" value="1"/>
</dbReference>
<feature type="compositionally biased region" description="Basic and acidic residues" evidence="1">
    <location>
        <begin position="64"/>
        <end position="104"/>
    </location>
</feature>
<dbReference type="EMBL" id="JXTC01000044">
    <property type="protein sequence ID" value="PON95514.1"/>
    <property type="molecule type" value="Genomic_DNA"/>
</dbReference>
<feature type="compositionally biased region" description="Polar residues" evidence="1">
    <location>
        <begin position="218"/>
        <end position="228"/>
    </location>
</feature>
<feature type="region of interest" description="Disordered" evidence="1">
    <location>
        <begin position="425"/>
        <end position="446"/>
    </location>
</feature>
<feature type="compositionally biased region" description="Basic and acidic residues" evidence="1">
    <location>
        <begin position="229"/>
        <end position="245"/>
    </location>
</feature>
<name>A0A2P5FCJ5_TREOI</name>
<dbReference type="InParanoid" id="A0A2P5FCJ5"/>
<dbReference type="PROSITE" id="PS00028">
    <property type="entry name" value="ZINC_FINGER_C2H2_1"/>
    <property type="match status" value="1"/>
</dbReference>
<evidence type="ECO:0000313" key="4">
    <source>
        <dbReference type="Proteomes" id="UP000237000"/>
    </source>
</evidence>
<feature type="domain" description="C2H2-type" evidence="2">
    <location>
        <begin position="21"/>
        <end position="41"/>
    </location>
</feature>
<proteinExistence type="predicted"/>
<dbReference type="OrthoDB" id="1939753at2759"/>
<feature type="region of interest" description="Disordered" evidence="1">
    <location>
        <begin position="965"/>
        <end position="1017"/>
    </location>
</feature>
<feature type="region of interest" description="Disordered" evidence="1">
    <location>
        <begin position="590"/>
        <end position="613"/>
    </location>
</feature>
<feature type="compositionally biased region" description="Polar residues" evidence="1">
    <location>
        <begin position="753"/>
        <end position="762"/>
    </location>
</feature>
<evidence type="ECO:0000259" key="2">
    <source>
        <dbReference type="PROSITE" id="PS00028"/>
    </source>
</evidence>
<reference evidence="4" key="1">
    <citation type="submission" date="2016-06" db="EMBL/GenBank/DDBJ databases">
        <title>Parallel loss of symbiosis genes in relatives of nitrogen-fixing non-legume Parasponia.</title>
        <authorList>
            <person name="Van Velzen R."/>
            <person name="Holmer R."/>
            <person name="Bu F."/>
            <person name="Rutten L."/>
            <person name="Van Zeijl A."/>
            <person name="Liu W."/>
            <person name="Santuari L."/>
            <person name="Cao Q."/>
            <person name="Sharma T."/>
            <person name="Shen D."/>
            <person name="Roswanjaya Y."/>
            <person name="Wardhani T."/>
            <person name="Kalhor M.S."/>
            <person name="Jansen J."/>
            <person name="Van den Hoogen J."/>
            <person name="Gungor B."/>
            <person name="Hartog M."/>
            <person name="Hontelez J."/>
            <person name="Verver J."/>
            <person name="Yang W.-C."/>
            <person name="Schijlen E."/>
            <person name="Repin R."/>
            <person name="Schilthuizen M."/>
            <person name="Schranz E."/>
            <person name="Heidstra R."/>
            <person name="Miyata K."/>
            <person name="Fedorova E."/>
            <person name="Kohlen W."/>
            <person name="Bisseling T."/>
            <person name="Smit S."/>
            <person name="Geurts R."/>
        </authorList>
    </citation>
    <scope>NUCLEOTIDE SEQUENCE [LARGE SCALE GENOMIC DNA]</scope>
    <source>
        <strain evidence="4">cv. RG33-2</strain>
    </source>
</reference>
<dbReference type="AlphaFoldDB" id="A0A2P5FCJ5"/>
<sequence length="1163" mass="125009">MDKQQHLKHVHASGHDGVHVCHKCGWPFPNAHPSAKHRRAHKRICGTIEGYKLVDLEGSAHSNVSDEDRLSDEDLKTLSPKDLRASSHEKGSEGTRELPNRSEDEVFSDAATEFSDSGFGAGSQERLFDAGESAVNVEKIVKSESNTIQSSECSPIAETIKSLDGATDSILIQHSATPYTTSNGSGNAPEFIETSSSCIANPVIVSVSDSRTEDSGLLNGNGNTSVDDSYTRKSETQKDASEESEKTIAIGDVDGSLTLAEKGTDVEGKKENYLDSDLPDVTISPIKVYGETVEVTSKSGETVETNLEPLPAMPEDGLDQLQEKHSDGIHLKVPPELDVSTDIESVVNVTASNDTAETLVDSVEGINYVNSGDLIEKKREVDANLHELSVPDDIHVVHNPEIMLEDFKDHKEIKLDQTANLELEQANDKGGDTKGPVLEESDLGLQSNHSEDTVAFVSDRHVLEDSVQLDQGRSMPTVKDVPVEGEADLSQIKVKITESQRSDEIEASSDVVTPLLDKSISVSSPEAQESYDVSRESFQDNFAQNAKTVISDEDSVIALGNAEIVQATSLVGLDDHAKVEKSVLSEVHNHNKGDREDDYTVSPVTATESASSGSSIEVNSAITLQEGDGTSYEKVEIRKDDLSVDAGDIAAALHVKDETEADNSNVPAKESFSEHPVAIPESAERVSELQINLESKLQKGDDACNFEKFGLEKDLIAGGACGVAADQVTDETAVDNSDGPSKKSFPEHAAVNPESTDNSSQLYVNPAANLREDSDDHKDRIEKCVEHGIESKEGPIEETVPIQQKTIPESASHLQESQTVAEEVVFMSVEKSPVIGFTDLGGANVASDTQQGKAEHKLGGNDEVQDTVDNKVKEPASSSLHAVGSSIHSSTVVGDNLAREFDATSAVGSDSFQGGSDKQQLDGSVVDLSVDSISQTDSLEGNWGSVSVLSIQSDAQAVIDAETLPPTESQGAIGEENNSNQSKPVSEGQHPDKSETFEPPSFMTLVEPGSGNDQKSISDIQIGQNSQQPKSSSLQAGWFPSITHVVNESQGRKKNEEIIAKVTNWSTGKQHTPLKNLLGEASLDTRAKSPKRKENVAPDLQKGDKAATTVNSILAPESPLGQAANRDIGKEWNSPARYPTEIKREKRKSRPYWVQFVCCSSVH</sequence>
<feature type="compositionally biased region" description="Polar residues" evidence="1">
    <location>
        <begin position="966"/>
        <end position="984"/>
    </location>
</feature>
<dbReference type="InterPro" id="IPR013087">
    <property type="entry name" value="Znf_C2H2_type"/>
</dbReference>
<dbReference type="PANTHER" id="PTHR35746:SF1">
    <property type="entry name" value="PENTATRICOPEPTIDE REPEAT (PPR) SUPERFAMILY PROTEIN"/>
    <property type="match status" value="1"/>
</dbReference>
<feature type="region of interest" description="Disordered" evidence="1">
    <location>
        <begin position="211"/>
        <end position="245"/>
    </location>
</feature>